<sequence length="221" mass="23071">MTRRARTVFAAVCVAAFGLLSFCVARSLTDGLDDRVRQVFRPDDIWSTNQLIFGNVVDGLEPPIAVAILAVVASVAAVVRRSPAPLVFAGAITVVAAALTMASKALVGRADPHGDLNGHGGAYPSGHMVMLVVALSGCVLLLRRRSHWGDWVLVTAVVVTMGVSLLFLATHWFTDVVGGALLGAVVATVATLVPAPRGLRREGPEQPASAPDVPVHVEDDA</sequence>
<dbReference type="InterPro" id="IPR036938">
    <property type="entry name" value="PAP2/HPO_sf"/>
</dbReference>
<dbReference type="EMBL" id="SDKM01000016">
    <property type="protein sequence ID" value="RYP85562.1"/>
    <property type="molecule type" value="Genomic_DNA"/>
</dbReference>
<dbReference type="RefSeq" id="WP_134717720.1">
    <property type="nucleotide sequence ID" value="NZ_SDKM01000016.1"/>
</dbReference>
<protein>
    <submittedName>
        <fullName evidence="5">Phosphatase PAP2 family protein</fullName>
    </submittedName>
</protein>
<proteinExistence type="predicted"/>
<keyword evidence="2" id="KW-1133">Transmembrane helix</keyword>
<organism evidence="5 6">
    <name type="scientific">Nocardioides guangzhouensis</name>
    <dbReference type="NCBI Taxonomy" id="2497878"/>
    <lineage>
        <taxon>Bacteria</taxon>
        <taxon>Bacillati</taxon>
        <taxon>Actinomycetota</taxon>
        <taxon>Actinomycetes</taxon>
        <taxon>Propionibacteriales</taxon>
        <taxon>Nocardioidaceae</taxon>
        <taxon>Nocardioides</taxon>
    </lineage>
</organism>
<dbReference type="AlphaFoldDB" id="A0A4Q4ZC78"/>
<feature type="signal peptide" evidence="3">
    <location>
        <begin position="1"/>
        <end position="25"/>
    </location>
</feature>
<name>A0A4Q4ZC78_9ACTN</name>
<evidence type="ECO:0000313" key="6">
    <source>
        <dbReference type="Proteomes" id="UP000295198"/>
    </source>
</evidence>
<evidence type="ECO:0000259" key="4">
    <source>
        <dbReference type="SMART" id="SM00014"/>
    </source>
</evidence>
<feature type="transmembrane region" description="Helical" evidence="2">
    <location>
        <begin position="176"/>
        <end position="195"/>
    </location>
</feature>
<feature type="transmembrane region" description="Helical" evidence="2">
    <location>
        <begin position="62"/>
        <end position="79"/>
    </location>
</feature>
<dbReference type="SUPFAM" id="SSF48317">
    <property type="entry name" value="Acid phosphatase/Vanadium-dependent haloperoxidase"/>
    <property type="match status" value="1"/>
</dbReference>
<dbReference type="SMART" id="SM00014">
    <property type="entry name" value="acidPPc"/>
    <property type="match status" value="1"/>
</dbReference>
<feature type="transmembrane region" description="Helical" evidence="2">
    <location>
        <begin position="122"/>
        <end position="142"/>
    </location>
</feature>
<feature type="region of interest" description="Disordered" evidence="1">
    <location>
        <begin position="198"/>
        <end position="221"/>
    </location>
</feature>
<comment type="caution">
    <text evidence="5">The sequence shown here is derived from an EMBL/GenBank/DDBJ whole genome shotgun (WGS) entry which is preliminary data.</text>
</comment>
<keyword evidence="6" id="KW-1185">Reference proteome</keyword>
<dbReference type="OrthoDB" id="3823533at2"/>
<keyword evidence="3" id="KW-0732">Signal</keyword>
<keyword evidence="2" id="KW-0472">Membrane</keyword>
<feature type="domain" description="Phosphatidic acid phosphatase type 2/haloperoxidase" evidence="4">
    <location>
        <begin position="86"/>
        <end position="191"/>
    </location>
</feature>
<keyword evidence="2" id="KW-0812">Transmembrane</keyword>
<dbReference type="InterPro" id="IPR000326">
    <property type="entry name" value="PAP2/HPO"/>
</dbReference>
<evidence type="ECO:0000256" key="1">
    <source>
        <dbReference type="SAM" id="MobiDB-lite"/>
    </source>
</evidence>
<evidence type="ECO:0000256" key="2">
    <source>
        <dbReference type="SAM" id="Phobius"/>
    </source>
</evidence>
<reference evidence="5 6" key="1">
    <citation type="submission" date="2019-01" db="EMBL/GenBank/DDBJ databases">
        <title>Nocardioides guangzhouensis sp. nov., an actinobacterium isolated from soil.</title>
        <authorList>
            <person name="Fu Y."/>
            <person name="Cai Y."/>
            <person name="Lin Z."/>
            <person name="Chen P."/>
        </authorList>
    </citation>
    <scope>NUCLEOTIDE SEQUENCE [LARGE SCALE GENOMIC DNA]</scope>
    <source>
        <strain evidence="5 6">130</strain>
    </source>
</reference>
<dbReference type="Pfam" id="PF01569">
    <property type="entry name" value="PAP2"/>
    <property type="match status" value="1"/>
</dbReference>
<evidence type="ECO:0000313" key="5">
    <source>
        <dbReference type="EMBL" id="RYP85562.1"/>
    </source>
</evidence>
<feature type="transmembrane region" description="Helical" evidence="2">
    <location>
        <begin position="86"/>
        <end position="102"/>
    </location>
</feature>
<dbReference type="Gene3D" id="1.20.144.10">
    <property type="entry name" value="Phosphatidic acid phosphatase type 2/haloperoxidase"/>
    <property type="match status" value="1"/>
</dbReference>
<feature type="transmembrane region" description="Helical" evidence="2">
    <location>
        <begin position="151"/>
        <end position="170"/>
    </location>
</feature>
<gene>
    <name evidence="5" type="ORF">EKO23_12465</name>
</gene>
<evidence type="ECO:0000256" key="3">
    <source>
        <dbReference type="SAM" id="SignalP"/>
    </source>
</evidence>
<accession>A0A4Q4ZC78</accession>
<dbReference type="Proteomes" id="UP000295198">
    <property type="component" value="Unassembled WGS sequence"/>
</dbReference>
<feature type="chain" id="PRO_5020179922" evidence="3">
    <location>
        <begin position="26"/>
        <end position="221"/>
    </location>
</feature>